<keyword evidence="2" id="KW-1185">Reference proteome</keyword>
<evidence type="ECO:0000313" key="1">
    <source>
        <dbReference type="EMBL" id="KAI8553258.1"/>
    </source>
</evidence>
<gene>
    <name evidence="1" type="ORF">RHMOL_Rhmol05G0001700</name>
</gene>
<reference evidence="1" key="1">
    <citation type="submission" date="2022-02" db="EMBL/GenBank/DDBJ databases">
        <title>Plant Genome Project.</title>
        <authorList>
            <person name="Zhang R.-G."/>
        </authorList>
    </citation>
    <scope>NUCLEOTIDE SEQUENCE</scope>
    <source>
        <strain evidence="1">AT1</strain>
    </source>
</reference>
<organism evidence="1 2">
    <name type="scientific">Rhododendron molle</name>
    <name type="common">Chinese azalea</name>
    <name type="synonym">Azalea mollis</name>
    <dbReference type="NCBI Taxonomy" id="49168"/>
    <lineage>
        <taxon>Eukaryota</taxon>
        <taxon>Viridiplantae</taxon>
        <taxon>Streptophyta</taxon>
        <taxon>Embryophyta</taxon>
        <taxon>Tracheophyta</taxon>
        <taxon>Spermatophyta</taxon>
        <taxon>Magnoliopsida</taxon>
        <taxon>eudicotyledons</taxon>
        <taxon>Gunneridae</taxon>
        <taxon>Pentapetalae</taxon>
        <taxon>asterids</taxon>
        <taxon>Ericales</taxon>
        <taxon>Ericaceae</taxon>
        <taxon>Ericoideae</taxon>
        <taxon>Rhodoreae</taxon>
        <taxon>Rhododendron</taxon>
    </lineage>
</organism>
<name>A0ACC0NKY5_RHOML</name>
<protein>
    <submittedName>
        <fullName evidence="1">Uncharacterized protein</fullName>
    </submittedName>
</protein>
<evidence type="ECO:0000313" key="2">
    <source>
        <dbReference type="Proteomes" id="UP001062846"/>
    </source>
</evidence>
<dbReference type="Proteomes" id="UP001062846">
    <property type="component" value="Chromosome 5"/>
</dbReference>
<dbReference type="EMBL" id="CM046392">
    <property type="protein sequence ID" value="KAI8553258.1"/>
    <property type="molecule type" value="Genomic_DNA"/>
</dbReference>
<accession>A0ACC0NKY5</accession>
<sequence length="95" mass="10114">MCPSSSSHFLFLASLSLSLPPPDPAMALTCSPSELAQFLGPNSTDAAFYICSQFTTVNDKFTDTAYAVDSTYLLFSAYLVFSTMGSNSTEAAHPP</sequence>
<comment type="caution">
    <text evidence="1">The sequence shown here is derived from an EMBL/GenBank/DDBJ whole genome shotgun (WGS) entry which is preliminary data.</text>
</comment>
<proteinExistence type="predicted"/>